<gene>
    <name evidence="1" type="ORF">BDA96_09G088300</name>
</gene>
<comment type="caution">
    <text evidence="1">The sequence shown here is derived from an EMBL/GenBank/DDBJ whole genome shotgun (WGS) entry which is preliminary data.</text>
</comment>
<organism evidence="1 2">
    <name type="scientific">Sorghum bicolor</name>
    <name type="common">Sorghum</name>
    <name type="synonym">Sorghum vulgare</name>
    <dbReference type="NCBI Taxonomy" id="4558"/>
    <lineage>
        <taxon>Eukaryota</taxon>
        <taxon>Viridiplantae</taxon>
        <taxon>Streptophyta</taxon>
        <taxon>Embryophyta</taxon>
        <taxon>Tracheophyta</taxon>
        <taxon>Spermatophyta</taxon>
        <taxon>Magnoliopsida</taxon>
        <taxon>Liliopsida</taxon>
        <taxon>Poales</taxon>
        <taxon>Poaceae</taxon>
        <taxon>PACMAD clade</taxon>
        <taxon>Panicoideae</taxon>
        <taxon>Andropogonodae</taxon>
        <taxon>Andropogoneae</taxon>
        <taxon>Sorghinae</taxon>
        <taxon>Sorghum</taxon>
    </lineage>
</organism>
<accession>A0A921QBN7</accession>
<evidence type="ECO:0000313" key="2">
    <source>
        <dbReference type="Proteomes" id="UP000807115"/>
    </source>
</evidence>
<name>A0A921QBN7_SORBI</name>
<sequence length="148" mass="16028">MPQLKMPAASFSSSVPGVNNVDGELYVHTIQNAHAHVGTSKSDSASTPSTKGSLNQAIFQNLKRDLHISSPPNRAASIYQASNIEQAANFQPAEMINDTSHRQGECFSFFSNSSTRLCFKLVGMARPCAPIGNQNGKIYSCTMHMSYT</sequence>
<proteinExistence type="predicted"/>
<reference evidence="1" key="2">
    <citation type="submission" date="2020-10" db="EMBL/GenBank/DDBJ databases">
        <authorList>
            <person name="Cooper E.A."/>
            <person name="Brenton Z.W."/>
            <person name="Flinn B.S."/>
            <person name="Jenkins J."/>
            <person name="Shu S."/>
            <person name="Flowers D."/>
            <person name="Luo F."/>
            <person name="Wang Y."/>
            <person name="Xia P."/>
            <person name="Barry K."/>
            <person name="Daum C."/>
            <person name="Lipzen A."/>
            <person name="Yoshinaga Y."/>
            <person name="Schmutz J."/>
            <person name="Saski C."/>
            <person name="Vermerris W."/>
            <person name="Kresovich S."/>
        </authorList>
    </citation>
    <scope>NUCLEOTIDE SEQUENCE</scope>
</reference>
<reference evidence="1" key="1">
    <citation type="journal article" date="2019" name="BMC Genomics">
        <title>A new reference genome for Sorghum bicolor reveals high levels of sequence similarity between sweet and grain genotypes: implications for the genetics of sugar metabolism.</title>
        <authorList>
            <person name="Cooper E.A."/>
            <person name="Brenton Z.W."/>
            <person name="Flinn B.S."/>
            <person name="Jenkins J."/>
            <person name="Shu S."/>
            <person name="Flowers D."/>
            <person name="Luo F."/>
            <person name="Wang Y."/>
            <person name="Xia P."/>
            <person name="Barry K."/>
            <person name="Daum C."/>
            <person name="Lipzen A."/>
            <person name="Yoshinaga Y."/>
            <person name="Schmutz J."/>
            <person name="Saski C."/>
            <person name="Vermerris W."/>
            <person name="Kresovich S."/>
        </authorList>
    </citation>
    <scope>NUCLEOTIDE SEQUENCE</scope>
</reference>
<dbReference type="AlphaFoldDB" id="A0A921QBN7"/>
<dbReference type="Proteomes" id="UP000807115">
    <property type="component" value="Chromosome 9"/>
</dbReference>
<protein>
    <submittedName>
        <fullName evidence="1">Uncharacterized protein</fullName>
    </submittedName>
</protein>
<evidence type="ECO:0000313" key="1">
    <source>
        <dbReference type="EMBL" id="KAG0517425.1"/>
    </source>
</evidence>
<dbReference type="EMBL" id="CM027688">
    <property type="protein sequence ID" value="KAG0517425.1"/>
    <property type="molecule type" value="Genomic_DNA"/>
</dbReference>